<dbReference type="Pfam" id="PF13542">
    <property type="entry name" value="HTH_Tnp_ISL3"/>
    <property type="match status" value="1"/>
</dbReference>
<feature type="domain" description="Transposase IS204/IS1001/IS1096/IS1165 DDE" evidence="1">
    <location>
        <begin position="169"/>
        <end position="412"/>
    </location>
</feature>
<dbReference type="EMBL" id="WIJV01000011">
    <property type="protein sequence ID" value="MQP82624.1"/>
    <property type="molecule type" value="Genomic_DNA"/>
</dbReference>
<dbReference type="Pfam" id="PF01610">
    <property type="entry name" value="DDE_Tnp_ISL3"/>
    <property type="match status" value="1"/>
</dbReference>
<feature type="domain" description="Transposase IS204/IS1001/IS1096/IS1165 zinc-finger" evidence="3">
    <location>
        <begin position="52"/>
        <end position="97"/>
    </location>
</feature>
<dbReference type="PANTHER" id="PTHR33498:SF1">
    <property type="entry name" value="TRANSPOSASE FOR INSERTION SEQUENCE ELEMENT IS1557"/>
    <property type="match status" value="1"/>
</dbReference>
<dbReference type="NCBIfam" id="NF033550">
    <property type="entry name" value="transpos_ISL3"/>
    <property type="match status" value="1"/>
</dbReference>
<reference evidence="4 5" key="1">
    <citation type="submission" date="2019-10" db="EMBL/GenBank/DDBJ databases">
        <title>Streptococcus mitis of the oral and urogenital tracts.</title>
        <authorList>
            <person name="Price T."/>
            <person name="Mores C.R."/>
            <person name="Putonti C."/>
            <person name="Wolfe A.J."/>
        </authorList>
    </citation>
    <scope>NUCLEOTIDE SEQUENCE [LARGE SCALE GENOMIC DNA]</scope>
    <source>
        <strain evidence="4 5">SM39</strain>
    </source>
</reference>
<evidence type="ECO:0000259" key="3">
    <source>
        <dbReference type="Pfam" id="PF14690"/>
    </source>
</evidence>
<dbReference type="AlphaFoldDB" id="A0A6I1UCJ5"/>
<evidence type="ECO:0000259" key="2">
    <source>
        <dbReference type="Pfam" id="PF13542"/>
    </source>
</evidence>
<protein>
    <submittedName>
        <fullName evidence="4">ISL3 family transposase</fullName>
    </submittedName>
</protein>
<name>A0A6I1UCJ5_STRMT</name>
<proteinExistence type="predicted"/>
<sequence length="430" mass="51494">MKSDQTIIRKNPMEQLHFITKLLDIKDPNIQFMDVINRNTHKEIIAKLDYEAPSCPDCGRQMKKYDFQKPSKIPYLETTGMATRILLRKRRFKCYQCSKMAVAETPLVKKNHQIPRIINQKIAQKLIEKTSLTDIAHQLSISTSTVIRKLNDFRFKHDFSHLPEIMSWDEYSFTKGKMSFIAQDFEKLNITAVLEGRTQAIIRNHFLKYDRAVRCRVKIITMDMFSPYYDLARKLFPCAKIVLDRFHIVQHLSRAMSRVRVQIINQFERKSHEYKAIKRYWKLIQQDSRKLSYKRFYRPTFRMHLTNKEILDKLLSYSEDLKHHYHLYQLLLFHFQNKEADKFFGLIEDNIKQVHPLFHTVFKTFLKDKEKIVNALQLPYSNAKLEATNNLIKLIKRNAFGFRNFENFKKRIFIALNIKKERTKFVLSRS</sequence>
<dbReference type="PANTHER" id="PTHR33498">
    <property type="entry name" value="TRANSPOSASE FOR INSERTION SEQUENCE ELEMENT IS1557"/>
    <property type="match status" value="1"/>
</dbReference>
<evidence type="ECO:0000313" key="5">
    <source>
        <dbReference type="Proteomes" id="UP000436302"/>
    </source>
</evidence>
<organism evidence="4 5">
    <name type="scientific">Streptococcus mitis</name>
    <dbReference type="NCBI Taxonomy" id="28037"/>
    <lineage>
        <taxon>Bacteria</taxon>
        <taxon>Bacillati</taxon>
        <taxon>Bacillota</taxon>
        <taxon>Bacilli</taxon>
        <taxon>Lactobacillales</taxon>
        <taxon>Streptococcaceae</taxon>
        <taxon>Streptococcus</taxon>
        <taxon>Streptococcus mitis group</taxon>
    </lineage>
</organism>
<dbReference type="InterPro" id="IPR002560">
    <property type="entry name" value="Transposase_DDE"/>
</dbReference>
<evidence type="ECO:0000259" key="1">
    <source>
        <dbReference type="Pfam" id="PF01610"/>
    </source>
</evidence>
<dbReference type="InterPro" id="IPR047951">
    <property type="entry name" value="Transpos_ISL3"/>
</dbReference>
<accession>A0A6I1UCJ5</accession>
<dbReference type="Proteomes" id="UP000436302">
    <property type="component" value="Unassembled WGS sequence"/>
</dbReference>
<dbReference type="InterPro" id="IPR029261">
    <property type="entry name" value="Transposase_Znf"/>
</dbReference>
<comment type="caution">
    <text evidence="4">The sequence shown here is derived from an EMBL/GenBank/DDBJ whole genome shotgun (WGS) entry which is preliminary data.</text>
</comment>
<dbReference type="Pfam" id="PF14690">
    <property type="entry name" value="Zn_ribbon_ISL3"/>
    <property type="match status" value="1"/>
</dbReference>
<dbReference type="InterPro" id="IPR032877">
    <property type="entry name" value="Transposase_HTH"/>
</dbReference>
<gene>
    <name evidence="4" type="ORF">GEZ78_03280</name>
</gene>
<feature type="domain" description="Transposase IS204/IS1001/IS1096/IS1165 helix-turn-helix" evidence="2">
    <location>
        <begin position="104"/>
        <end position="153"/>
    </location>
</feature>
<evidence type="ECO:0000313" key="4">
    <source>
        <dbReference type="EMBL" id="MQP82624.1"/>
    </source>
</evidence>